<dbReference type="Gene3D" id="3.40.30.10">
    <property type="entry name" value="Glutaredoxin"/>
    <property type="match status" value="1"/>
</dbReference>
<dbReference type="PANTHER" id="PTHR44051">
    <property type="entry name" value="GLUTATHIONE S-TRANSFERASE-RELATED"/>
    <property type="match status" value="1"/>
</dbReference>
<dbReference type="Pfam" id="PF02798">
    <property type="entry name" value="GST_N"/>
    <property type="match status" value="1"/>
</dbReference>
<dbReference type="CDD" id="cd03057">
    <property type="entry name" value="GST_N_Beta"/>
    <property type="match status" value="1"/>
</dbReference>
<dbReference type="SFLD" id="SFLDG01150">
    <property type="entry name" value="Main.1:_Beta-like"/>
    <property type="match status" value="1"/>
</dbReference>
<dbReference type="CDD" id="cd03188">
    <property type="entry name" value="GST_C_Beta"/>
    <property type="match status" value="1"/>
</dbReference>
<dbReference type="Pfam" id="PF13410">
    <property type="entry name" value="GST_C_2"/>
    <property type="match status" value="1"/>
</dbReference>
<dbReference type="Proteomes" id="UP001237448">
    <property type="component" value="Unassembled WGS sequence"/>
</dbReference>
<dbReference type="InterPro" id="IPR010987">
    <property type="entry name" value="Glutathione-S-Trfase_C-like"/>
</dbReference>
<dbReference type="InterPro" id="IPR040079">
    <property type="entry name" value="Glutathione_S-Trfase"/>
</dbReference>
<accession>A0ABU0FDS1</accession>
<dbReference type="EC" id="2.5.1.18" evidence="3"/>
<dbReference type="InterPro" id="IPR004045">
    <property type="entry name" value="Glutathione_S-Trfase_N"/>
</dbReference>
<name>A0ABU0FDS1_9HYPH</name>
<dbReference type="GO" id="GO:0004364">
    <property type="term" value="F:glutathione transferase activity"/>
    <property type="evidence" value="ECO:0007669"/>
    <property type="project" value="UniProtKB-EC"/>
</dbReference>
<evidence type="ECO:0000313" key="3">
    <source>
        <dbReference type="EMBL" id="MDQ0392758.1"/>
    </source>
</evidence>
<keyword evidence="3" id="KW-0808">Transferase</keyword>
<proteinExistence type="predicted"/>
<dbReference type="SFLD" id="SFLDG00358">
    <property type="entry name" value="Main_(cytGST)"/>
    <property type="match status" value="1"/>
</dbReference>
<dbReference type="InterPro" id="IPR036249">
    <property type="entry name" value="Thioredoxin-like_sf"/>
</dbReference>
<feature type="domain" description="GST N-terminal" evidence="1">
    <location>
        <begin position="1"/>
        <end position="80"/>
    </location>
</feature>
<dbReference type="InterPro" id="IPR036282">
    <property type="entry name" value="Glutathione-S-Trfase_C_sf"/>
</dbReference>
<reference evidence="3 4" key="1">
    <citation type="submission" date="2023-07" db="EMBL/GenBank/DDBJ databases">
        <title>Genomic Encyclopedia of Type Strains, Phase IV (KMG-IV): sequencing the most valuable type-strain genomes for metagenomic binning, comparative biology and taxonomic classification.</title>
        <authorList>
            <person name="Goeker M."/>
        </authorList>
    </citation>
    <scope>NUCLEOTIDE SEQUENCE [LARGE SCALE GENOMIC DNA]</scope>
    <source>
        <strain evidence="3 4">DSM 5896</strain>
    </source>
</reference>
<evidence type="ECO:0000259" key="2">
    <source>
        <dbReference type="PROSITE" id="PS50405"/>
    </source>
</evidence>
<dbReference type="SUPFAM" id="SSF52833">
    <property type="entry name" value="Thioredoxin-like"/>
    <property type="match status" value="1"/>
</dbReference>
<comment type="caution">
    <text evidence="3">The sequence shown here is derived from an EMBL/GenBank/DDBJ whole genome shotgun (WGS) entry which is preliminary data.</text>
</comment>
<dbReference type="PROSITE" id="PS50405">
    <property type="entry name" value="GST_CTER"/>
    <property type="match status" value="1"/>
</dbReference>
<dbReference type="EMBL" id="JAUSVK010000001">
    <property type="protein sequence ID" value="MDQ0392758.1"/>
    <property type="molecule type" value="Genomic_DNA"/>
</dbReference>
<evidence type="ECO:0000313" key="4">
    <source>
        <dbReference type="Proteomes" id="UP001237448"/>
    </source>
</evidence>
<organism evidence="3 4">
    <name type="scientific">Labrys monachus</name>
    <dbReference type="NCBI Taxonomy" id="217067"/>
    <lineage>
        <taxon>Bacteria</taxon>
        <taxon>Pseudomonadati</taxon>
        <taxon>Pseudomonadota</taxon>
        <taxon>Alphaproteobacteria</taxon>
        <taxon>Hyphomicrobiales</taxon>
        <taxon>Xanthobacteraceae</taxon>
        <taxon>Labrys</taxon>
    </lineage>
</organism>
<dbReference type="RefSeq" id="WP_307427123.1">
    <property type="nucleotide sequence ID" value="NZ_JAUSVK010000001.1"/>
</dbReference>
<dbReference type="SFLD" id="SFLDS00019">
    <property type="entry name" value="Glutathione_Transferase_(cytos"/>
    <property type="match status" value="1"/>
</dbReference>
<protein>
    <submittedName>
        <fullName evidence="3">Glutathione S-transferase</fullName>
        <ecNumber evidence="3">2.5.1.18</ecNumber>
    </submittedName>
</protein>
<dbReference type="PROSITE" id="PS50404">
    <property type="entry name" value="GST_NTER"/>
    <property type="match status" value="1"/>
</dbReference>
<evidence type="ECO:0000259" key="1">
    <source>
        <dbReference type="PROSITE" id="PS50404"/>
    </source>
</evidence>
<dbReference type="SUPFAM" id="SSF47616">
    <property type="entry name" value="GST C-terminal domain-like"/>
    <property type="match status" value="1"/>
</dbReference>
<keyword evidence="4" id="KW-1185">Reference proteome</keyword>
<sequence length="213" mass="23340">MYRLHYYPANANAAPHMLLEEIGAPHELALVDRTVEAQKSQAYLRINPNGRIPALEDDGLVLFEAAAIVLHLVDRHPEAGLAPAQGTPERSKFYQWLVFLTNSLQEELMVFQYPERLAGGDGSAEAVIRNGAEQRATAFLDIIETHLAGNGPFFLGDAVGAADLYFAMLARWARPLAKPPRSRPAIARLLDAVTARPAVRRAYAAEGICEPIC</sequence>
<dbReference type="PANTHER" id="PTHR44051:SF21">
    <property type="entry name" value="GLUTATHIONE S-TRANSFERASE FAMILY PROTEIN"/>
    <property type="match status" value="1"/>
</dbReference>
<feature type="domain" description="GST C-terminal" evidence="2">
    <location>
        <begin position="86"/>
        <end position="213"/>
    </location>
</feature>
<dbReference type="Gene3D" id="1.20.1050.10">
    <property type="match status" value="1"/>
</dbReference>
<gene>
    <name evidence="3" type="ORF">J3R73_002550</name>
</gene>